<keyword evidence="2" id="KW-1133">Transmembrane helix</keyword>
<sequence>MEKKGKHDRAPGHKNAQARQSRWKGCVIRARSRSDMSCHSVSSAYENNVSNEHNSNSEWDEYPNCDWNESEVRQPPQGENSILEDLMYKFIIGVEERFIQNDAAIENLTTLVSQLISIMSENLLHCDGKYMEETPRENEPTRDYEHLERDVATLQEDFDSAEIVEDKFLIDCESMEKELIPLSNILQLKYIPKENEERLVLYVPKEYPYDHFFCNLILTLTLWILLLEIFRKCRNKLRIILHE</sequence>
<name>A0AAE1VWU9_9SOLA</name>
<accession>A0AAE1VWU9</accession>
<keyword evidence="2" id="KW-0472">Membrane</keyword>
<organism evidence="3 4">
    <name type="scientific">Anisodus tanguticus</name>
    <dbReference type="NCBI Taxonomy" id="243964"/>
    <lineage>
        <taxon>Eukaryota</taxon>
        <taxon>Viridiplantae</taxon>
        <taxon>Streptophyta</taxon>
        <taxon>Embryophyta</taxon>
        <taxon>Tracheophyta</taxon>
        <taxon>Spermatophyta</taxon>
        <taxon>Magnoliopsida</taxon>
        <taxon>eudicotyledons</taxon>
        <taxon>Gunneridae</taxon>
        <taxon>Pentapetalae</taxon>
        <taxon>asterids</taxon>
        <taxon>lamiids</taxon>
        <taxon>Solanales</taxon>
        <taxon>Solanaceae</taxon>
        <taxon>Solanoideae</taxon>
        <taxon>Hyoscyameae</taxon>
        <taxon>Anisodus</taxon>
    </lineage>
</organism>
<evidence type="ECO:0000256" key="1">
    <source>
        <dbReference type="SAM" id="MobiDB-lite"/>
    </source>
</evidence>
<feature type="transmembrane region" description="Helical" evidence="2">
    <location>
        <begin position="209"/>
        <end position="230"/>
    </location>
</feature>
<evidence type="ECO:0000256" key="2">
    <source>
        <dbReference type="SAM" id="Phobius"/>
    </source>
</evidence>
<dbReference type="EMBL" id="JAVYJV010000002">
    <property type="protein sequence ID" value="KAK4377379.1"/>
    <property type="molecule type" value="Genomic_DNA"/>
</dbReference>
<evidence type="ECO:0000313" key="3">
    <source>
        <dbReference type="EMBL" id="KAK4377379.1"/>
    </source>
</evidence>
<proteinExistence type="predicted"/>
<keyword evidence="4" id="KW-1185">Reference proteome</keyword>
<feature type="region of interest" description="Disordered" evidence="1">
    <location>
        <begin position="1"/>
        <end position="24"/>
    </location>
</feature>
<feature type="compositionally biased region" description="Basic and acidic residues" evidence="1">
    <location>
        <begin position="1"/>
        <end position="11"/>
    </location>
</feature>
<dbReference type="Proteomes" id="UP001291623">
    <property type="component" value="Unassembled WGS sequence"/>
</dbReference>
<gene>
    <name evidence="3" type="ORF">RND71_003675</name>
</gene>
<dbReference type="AlphaFoldDB" id="A0AAE1VWU9"/>
<evidence type="ECO:0000313" key="4">
    <source>
        <dbReference type="Proteomes" id="UP001291623"/>
    </source>
</evidence>
<comment type="caution">
    <text evidence="3">The sequence shown here is derived from an EMBL/GenBank/DDBJ whole genome shotgun (WGS) entry which is preliminary data.</text>
</comment>
<keyword evidence="2" id="KW-0812">Transmembrane</keyword>
<protein>
    <submittedName>
        <fullName evidence="3">Uncharacterized protein</fullName>
    </submittedName>
</protein>
<reference evidence="3" key="1">
    <citation type="submission" date="2023-12" db="EMBL/GenBank/DDBJ databases">
        <title>Genome assembly of Anisodus tanguticus.</title>
        <authorList>
            <person name="Wang Y.-J."/>
        </authorList>
    </citation>
    <scope>NUCLEOTIDE SEQUENCE</scope>
    <source>
        <strain evidence="3">KB-2021</strain>
        <tissue evidence="3">Leaf</tissue>
    </source>
</reference>